<dbReference type="RefSeq" id="WP_069125532.1">
    <property type="nucleotide sequence ID" value="NZ_MARB01000013.1"/>
</dbReference>
<organism evidence="1 2">
    <name type="scientific">Candidatus Thiodiazotropha endolucinida</name>
    <dbReference type="NCBI Taxonomy" id="1655433"/>
    <lineage>
        <taxon>Bacteria</taxon>
        <taxon>Pseudomonadati</taxon>
        <taxon>Pseudomonadota</taxon>
        <taxon>Gammaproteobacteria</taxon>
        <taxon>Chromatiales</taxon>
        <taxon>Sedimenticolaceae</taxon>
        <taxon>Candidatus Thiodiazotropha</taxon>
    </lineage>
</organism>
<dbReference type="OrthoDB" id="7061849at2"/>
<protein>
    <submittedName>
        <fullName evidence="1">Uncharacterized protein</fullName>
    </submittedName>
</protein>
<evidence type="ECO:0000313" key="1">
    <source>
        <dbReference type="EMBL" id="ODJ87308.1"/>
    </source>
</evidence>
<dbReference type="Proteomes" id="UP000094769">
    <property type="component" value="Unassembled WGS sequence"/>
</dbReference>
<proteinExistence type="predicted"/>
<sequence>MLEYILFDEHSWRRFIDYLRQLGLDPETSVAEEGWLIALPEDLDEALDVKIEAYYDQLLEGDEAAVAKREGEAHLHAAGVNVTLADGRIVQAVIDPKLMQRLLGAVSPRELGEFVDAIAAAVENPDERPLCQR</sequence>
<name>A0A7Z0VKL6_9GAMM</name>
<reference evidence="1 2" key="1">
    <citation type="submission" date="2016-06" db="EMBL/GenBank/DDBJ databases">
        <title>Genome sequence of endosymbiont of Candidatus Endolucinida thiodiazotropha.</title>
        <authorList>
            <person name="Poehlein A."/>
            <person name="Koenig S."/>
            <person name="Heiden S.E."/>
            <person name="Thuermer A."/>
            <person name="Voget S."/>
            <person name="Daniel R."/>
            <person name="Markert S."/>
            <person name="Gros O."/>
            <person name="Schweder T."/>
        </authorList>
    </citation>
    <scope>NUCLEOTIDE SEQUENCE [LARGE SCALE GENOMIC DNA]</scope>
    <source>
        <strain evidence="1 2">COS</strain>
    </source>
</reference>
<dbReference type="EMBL" id="MARB01000013">
    <property type="protein sequence ID" value="ODJ87308.1"/>
    <property type="molecule type" value="Genomic_DNA"/>
</dbReference>
<keyword evidence="2" id="KW-1185">Reference proteome</keyword>
<comment type="caution">
    <text evidence="1">The sequence shown here is derived from an EMBL/GenBank/DDBJ whole genome shotgun (WGS) entry which is preliminary data.</text>
</comment>
<dbReference type="AlphaFoldDB" id="A0A7Z0VKL6"/>
<accession>A0A7Z0VKL6</accession>
<evidence type="ECO:0000313" key="2">
    <source>
        <dbReference type="Proteomes" id="UP000094769"/>
    </source>
</evidence>
<gene>
    <name evidence="1" type="ORF">CODIS_25600</name>
</gene>